<dbReference type="AlphaFoldDB" id="A0AAE1AD15"/>
<dbReference type="Proteomes" id="UP001283361">
    <property type="component" value="Unassembled WGS sequence"/>
</dbReference>
<evidence type="ECO:0000313" key="3">
    <source>
        <dbReference type="Proteomes" id="UP001283361"/>
    </source>
</evidence>
<evidence type="ECO:0000256" key="1">
    <source>
        <dbReference type="SAM" id="MobiDB-lite"/>
    </source>
</evidence>
<keyword evidence="3" id="KW-1185">Reference proteome</keyword>
<accession>A0AAE1AD15</accession>
<evidence type="ECO:0000313" key="2">
    <source>
        <dbReference type="EMBL" id="KAK3784811.1"/>
    </source>
</evidence>
<protein>
    <submittedName>
        <fullName evidence="2">Uncharacterized protein</fullName>
    </submittedName>
</protein>
<name>A0AAE1AD15_9GAST</name>
<sequence>LSHKALECLDTCSGPDETSSGCQEAEGQGGGEKTSRPLTHPRRYRERVRRQNIQHLHRLAVKLMDVVAINSMG</sequence>
<proteinExistence type="predicted"/>
<organism evidence="2 3">
    <name type="scientific">Elysia crispata</name>
    <name type="common">lettuce slug</name>
    <dbReference type="NCBI Taxonomy" id="231223"/>
    <lineage>
        <taxon>Eukaryota</taxon>
        <taxon>Metazoa</taxon>
        <taxon>Spiralia</taxon>
        <taxon>Lophotrochozoa</taxon>
        <taxon>Mollusca</taxon>
        <taxon>Gastropoda</taxon>
        <taxon>Heterobranchia</taxon>
        <taxon>Euthyneura</taxon>
        <taxon>Panpulmonata</taxon>
        <taxon>Sacoglossa</taxon>
        <taxon>Placobranchoidea</taxon>
        <taxon>Plakobranchidae</taxon>
        <taxon>Elysia</taxon>
    </lineage>
</organism>
<reference evidence="2" key="1">
    <citation type="journal article" date="2023" name="G3 (Bethesda)">
        <title>A reference genome for the long-term kleptoplast-retaining sea slug Elysia crispata morphotype clarki.</title>
        <authorList>
            <person name="Eastman K.E."/>
            <person name="Pendleton A.L."/>
            <person name="Shaikh M.A."/>
            <person name="Suttiyut T."/>
            <person name="Ogas R."/>
            <person name="Tomko P."/>
            <person name="Gavelis G."/>
            <person name="Widhalm J.R."/>
            <person name="Wisecaver J.H."/>
        </authorList>
    </citation>
    <scope>NUCLEOTIDE SEQUENCE</scope>
    <source>
        <strain evidence="2">ECLA1</strain>
    </source>
</reference>
<feature type="region of interest" description="Disordered" evidence="1">
    <location>
        <begin position="13"/>
        <end position="43"/>
    </location>
</feature>
<comment type="caution">
    <text evidence="2">The sequence shown here is derived from an EMBL/GenBank/DDBJ whole genome shotgun (WGS) entry which is preliminary data.</text>
</comment>
<feature type="non-terminal residue" evidence="2">
    <location>
        <position position="1"/>
    </location>
</feature>
<dbReference type="EMBL" id="JAWDGP010002187">
    <property type="protein sequence ID" value="KAK3784811.1"/>
    <property type="molecule type" value="Genomic_DNA"/>
</dbReference>
<gene>
    <name evidence="2" type="ORF">RRG08_066332</name>
</gene>